<dbReference type="Pfam" id="PF08340">
    <property type="entry name" value="YicC-like_C"/>
    <property type="match status" value="1"/>
</dbReference>
<organism evidence="8 9">
    <name type="scientific">Granulicella pectinivorans</name>
    <dbReference type="NCBI Taxonomy" id="474950"/>
    <lineage>
        <taxon>Bacteria</taxon>
        <taxon>Pseudomonadati</taxon>
        <taxon>Acidobacteriota</taxon>
        <taxon>Terriglobia</taxon>
        <taxon>Terriglobales</taxon>
        <taxon>Acidobacteriaceae</taxon>
        <taxon>Granulicella</taxon>
    </lineage>
</organism>
<evidence type="ECO:0000256" key="4">
    <source>
        <dbReference type="ARBA" id="ARBA00022801"/>
    </source>
</evidence>
<evidence type="ECO:0000256" key="2">
    <source>
        <dbReference type="ARBA" id="ARBA00022722"/>
    </source>
</evidence>
<keyword evidence="4" id="KW-0378">Hydrolase</keyword>
<dbReference type="InterPro" id="IPR013527">
    <property type="entry name" value="YicC-like_N"/>
</dbReference>
<dbReference type="OrthoDB" id="9771229at2"/>
<proteinExistence type="inferred from homology"/>
<dbReference type="GO" id="GO:0016787">
    <property type="term" value="F:hydrolase activity"/>
    <property type="evidence" value="ECO:0007669"/>
    <property type="project" value="UniProtKB-KW"/>
</dbReference>
<evidence type="ECO:0000256" key="5">
    <source>
        <dbReference type="ARBA" id="ARBA00035648"/>
    </source>
</evidence>
<protein>
    <submittedName>
        <fullName evidence="8">TIGR00255 family protein</fullName>
    </submittedName>
</protein>
<gene>
    <name evidence="8" type="ORF">SAMN05421771_2017</name>
</gene>
<sequence>MTGFATMAGEGFTLTAKSVNHRFLDLQVRVPSGCEEIEAVLRGIVRSRVKRGHVEVTLDVERSASSVVTVRRNDALLAALIEAHREAEEVHGLLGDPDLNVLLRVPGVVVLENGPKVVELGPHLVHEAADELMTRFNVSRGLEGDALAGELSASMERLLELTEEMAGLRVGVREAQMERFRERLAGFEIPEERVMAEAAIVAEKSDVEEEIVRLRTHAKSFHAILVEGGEVGKRLDFLLQEMNRESNTMVSKVNGALGERGIRLTDVGLAMKAEIERVKEQVQNLE</sequence>
<accession>A0A1I6M7W4</accession>
<evidence type="ECO:0000259" key="6">
    <source>
        <dbReference type="Pfam" id="PF03755"/>
    </source>
</evidence>
<dbReference type="Proteomes" id="UP000199024">
    <property type="component" value="Unassembled WGS sequence"/>
</dbReference>
<dbReference type="STRING" id="474950.SAMN05421771_2017"/>
<name>A0A1I6M7W4_9BACT</name>
<dbReference type="EMBL" id="FOZL01000001">
    <property type="protein sequence ID" value="SFS11799.1"/>
    <property type="molecule type" value="Genomic_DNA"/>
</dbReference>
<dbReference type="PANTHER" id="PTHR30636:SF3">
    <property type="entry name" value="UPF0701 PROTEIN YICC"/>
    <property type="match status" value="1"/>
</dbReference>
<keyword evidence="2" id="KW-0540">Nuclease</keyword>
<dbReference type="AlphaFoldDB" id="A0A1I6M7W4"/>
<feature type="domain" description="Endoribonuclease YicC-like N-terminal" evidence="6">
    <location>
        <begin position="1"/>
        <end position="148"/>
    </location>
</feature>
<evidence type="ECO:0000256" key="3">
    <source>
        <dbReference type="ARBA" id="ARBA00022759"/>
    </source>
</evidence>
<reference evidence="8 9" key="1">
    <citation type="submission" date="2016-10" db="EMBL/GenBank/DDBJ databases">
        <authorList>
            <person name="de Groot N.N."/>
        </authorList>
    </citation>
    <scope>NUCLEOTIDE SEQUENCE [LARGE SCALE GENOMIC DNA]</scope>
    <source>
        <strain evidence="8 9">DSM 21001</strain>
    </source>
</reference>
<dbReference type="PANTHER" id="PTHR30636">
    <property type="entry name" value="UPF0701 PROTEIN YICC"/>
    <property type="match status" value="1"/>
</dbReference>
<dbReference type="Pfam" id="PF03755">
    <property type="entry name" value="YicC-like_N"/>
    <property type="match status" value="1"/>
</dbReference>
<keyword evidence="9" id="KW-1185">Reference proteome</keyword>
<dbReference type="NCBIfam" id="TIGR00255">
    <property type="entry name" value="YicC/YloC family endoribonuclease"/>
    <property type="match status" value="1"/>
</dbReference>
<evidence type="ECO:0000313" key="9">
    <source>
        <dbReference type="Proteomes" id="UP000199024"/>
    </source>
</evidence>
<dbReference type="InterPro" id="IPR013551">
    <property type="entry name" value="YicC-like_C"/>
</dbReference>
<comment type="cofactor">
    <cofactor evidence="1">
        <name>a divalent metal cation</name>
        <dbReference type="ChEBI" id="CHEBI:60240"/>
    </cofactor>
</comment>
<feature type="domain" description="Endoribonuclease YicC-like C-terminal" evidence="7">
    <location>
        <begin position="172"/>
        <end position="286"/>
    </location>
</feature>
<evidence type="ECO:0000313" key="8">
    <source>
        <dbReference type="EMBL" id="SFS11799.1"/>
    </source>
</evidence>
<dbReference type="GO" id="GO:0004521">
    <property type="term" value="F:RNA endonuclease activity"/>
    <property type="evidence" value="ECO:0007669"/>
    <property type="project" value="InterPro"/>
</dbReference>
<keyword evidence="3" id="KW-0255">Endonuclease</keyword>
<comment type="similarity">
    <text evidence="5">Belongs to the YicC/YloC family.</text>
</comment>
<dbReference type="InterPro" id="IPR005229">
    <property type="entry name" value="YicC/YloC-like"/>
</dbReference>
<evidence type="ECO:0000259" key="7">
    <source>
        <dbReference type="Pfam" id="PF08340"/>
    </source>
</evidence>
<evidence type="ECO:0000256" key="1">
    <source>
        <dbReference type="ARBA" id="ARBA00001968"/>
    </source>
</evidence>